<evidence type="ECO:0000313" key="1">
    <source>
        <dbReference type="EMBL" id="MBM5458815.1"/>
    </source>
</evidence>
<dbReference type="Proteomes" id="UP000745663">
    <property type="component" value="Unassembled WGS sequence"/>
</dbReference>
<dbReference type="RefSeq" id="WP_203584747.1">
    <property type="nucleotide sequence ID" value="NZ_JACOPV010000008.1"/>
</dbReference>
<sequence length="339" mass="37625">MSDLQTELKDYVEATLGAKAQLKPVALKVPFHIQDAYRPIELGLQLGPAGLTMLLLLSTGDKYPGIVSLNKHIAQVRKATDAVIVYVCKSLSAHERRSLITHHINFVQPGYQMFVPEIAIELREKVRRRRLDDEVSALLPAAQAMLLSCLYNGWTSDTVFQAKAIMGGLQYSRVTLSKVVDQLLALKLLQPAKSQKSINFYAFGAPAAGAFRTVSPYMRSPVRRKVAIDSIPILGDGVFLAGETALAKYTMLAEPDQPIYGMTKKRFDELVELGAFKVTESVDHIQAWVEIWSYCTLKEHANIADEASLLLGFEGHPDDRIQIALDQLKGQVEWLSTTD</sequence>
<name>A0ABS2BZA9_9PSED</name>
<evidence type="ECO:0008006" key="3">
    <source>
        <dbReference type="Google" id="ProtNLM"/>
    </source>
</evidence>
<accession>A0ABS2BZA9</accession>
<proteinExistence type="predicted"/>
<reference evidence="1 2" key="1">
    <citation type="submission" date="2020-08" db="EMBL/GenBank/DDBJ databases">
        <title>Description of novel Pseudomonas species.</title>
        <authorList>
            <person name="Duman M."/>
            <person name="Mulet M."/>
            <person name="Altun S."/>
            <person name="Saticioglu I.B."/>
            <person name="Lalucat J."/>
            <person name="Garcia-Valdes E."/>
        </authorList>
    </citation>
    <scope>NUCLEOTIDE SEQUENCE [LARGE SCALE GENOMIC DNA]</scope>
    <source>
        <strain evidence="1 2">P66</strain>
    </source>
</reference>
<organism evidence="1 2">
    <name type="scientific">Pseudomonas arcuscaelestis</name>
    <dbReference type="NCBI Taxonomy" id="2710591"/>
    <lineage>
        <taxon>Bacteria</taxon>
        <taxon>Pseudomonadati</taxon>
        <taxon>Pseudomonadota</taxon>
        <taxon>Gammaproteobacteria</taxon>
        <taxon>Pseudomonadales</taxon>
        <taxon>Pseudomonadaceae</taxon>
        <taxon>Pseudomonas</taxon>
    </lineage>
</organism>
<evidence type="ECO:0000313" key="2">
    <source>
        <dbReference type="Proteomes" id="UP000745663"/>
    </source>
</evidence>
<protein>
    <recommendedName>
        <fullName evidence="3">MarR family transcriptional regulator</fullName>
    </recommendedName>
</protein>
<keyword evidence="2" id="KW-1185">Reference proteome</keyword>
<comment type="caution">
    <text evidence="1">The sequence shown here is derived from an EMBL/GenBank/DDBJ whole genome shotgun (WGS) entry which is preliminary data.</text>
</comment>
<dbReference type="EMBL" id="JACOPV010000008">
    <property type="protein sequence ID" value="MBM5458815.1"/>
    <property type="molecule type" value="Genomic_DNA"/>
</dbReference>
<gene>
    <name evidence="1" type="ORF">H8F21_14700</name>
</gene>